<sequence length="33" mass="3645">MSQTQSKSNPEYLASISYFYSITKGVVCPISNT</sequence>
<organism evidence="1">
    <name type="scientific">Myoviridae sp. ctLnO19</name>
    <dbReference type="NCBI Taxonomy" id="2825085"/>
    <lineage>
        <taxon>Viruses</taxon>
        <taxon>Duplodnaviria</taxon>
        <taxon>Heunggongvirae</taxon>
        <taxon>Uroviricota</taxon>
        <taxon>Caudoviricetes</taxon>
    </lineage>
</organism>
<reference evidence="1" key="1">
    <citation type="journal article" date="2021" name="Proc. Natl. Acad. Sci. U.S.A.">
        <title>A Catalog of Tens of Thousands of Viruses from Human Metagenomes Reveals Hidden Associations with Chronic Diseases.</title>
        <authorList>
            <person name="Tisza M.J."/>
            <person name="Buck C.B."/>
        </authorList>
    </citation>
    <scope>NUCLEOTIDE SEQUENCE</scope>
    <source>
        <strain evidence="1">CtLnO19</strain>
    </source>
</reference>
<dbReference type="EMBL" id="BK015301">
    <property type="protein sequence ID" value="DAE00368.1"/>
    <property type="molecule type" value="Genomic_DNA"/>
</dbReference>
<name>A0A8S5P154_9CAUD</name>
<evidence type="ECO:0000313" key="1">
    <source>
        <dbReference type="EMBL" id="DAE00368.1"/>
    </source>
</evidence>
<proteinExistence type="predicted"/>
<accession>A0A8S5P154</accession>
<protein>
    <submittedName>
        <fullName evidence="1">Uncharacterized protein</fullName>
    </submittedName>
</protein>